<evidence type="ECO:0000313" key="2">
    <source>
        <dbReference type="Proteomes" id="UP000253919"/>
    </source>
</evidence>
<name>A0A369QFS6_9BACT</name>
<sequence>MSFLTAEWRKLAIANYKVNPNILKPYLPFGTELDLWEDTCYVSLIGFMFQKVRLLGLKIPYHVNFAEVNLRFYVKRKANNSWRRGVVFIKEIVPLPALALVANLLYNEKYETKPMLHSWTDNNNTWEIDYRWKQKSNWQQIKVIADKEAIAIVAGSEAEFITEHYYGYAKVNNAKSNQYEVTHPKWEQYAVKDYAITVDFALNYGREFQFLNNIAPASVMLAEGSPITIESKSTIAKI</sequence>
<dbReference type="AlphaFoldDB" id="A0A369QFS6"/>
<dbReference type="InterPro" id="IPR018644">
    <property type="entry name" value="DUF2071"/>
</dbReference>
<dbReference type="OrthoDB" id="1421826at2"/>
<protein>
    <recommendedName>
        <fullName evidence="3">DUF2071 domain-containing protein</fullName>
    </recommendedName>
</protein>
<dbReference type="PANTHER" id="PTHR39186">
    <property type="entry name" value="DUF2071 FAMILY PROTEIN"/>
    <property type="match status" value="1"/>
</dbReference>
<comment type="caution">
    <text evidence="1">The sequence shown here is derived from an EMBL/GenBank/DDBJ whole genome shotgun (WGS) entry which is preliminary data.</text>
</comment>
<gene>
    <name evidence="1" type="ORF">AHMF7616_00999</name>
</gene>
<dbReference type="EMBL" id="QASA01000001">
    <property type="protein sequence ID" value="RDC62405.1"/>
    <property type="molecule type" value="Genomic_DNA"/>
</dbReference>
<evidence type="ECO:0000313" key="1">
    <source>
        <dbReference type="EMBL" id="RDC62405.1"/>
    </source>
</evidence>
<organism evidence="1 2">
    <name type="scientific">Adhaeribacter pallidiroseus</name>
    <dbReference type="NCBI Taxonomy" id="2072847"/>
    <lineage>
        <taxon>Bacteria</taxon>
        <taxon>Pseudomonadati</taxon>
        <taxon>Bacteroidota</taxon>
        <taxon>Cytophagia</taxon>
        <taxon>Cytophagales</taxon>
        <taxon>Hymenobacteraceae</taxon>
        <taxon>Adhaeribacter</taxon>
    </lineage>
</organism>
<proteinExistence type="predicted"/>
<dbReference type="RefSeq" id="WP_115371852.1">
    <property type="nucleotide sequence ID" value="NZ_QASA01000001.1"/>
</dbReference>
<dbReference type="Proteomes" id="UP000253919">
    <property type="component" value="Unassembled WGS sequence"/>
</dbReference>
<dbReference type="PANTHER" id="PTHR39186:SF1">
    <property type="entry name" value="DUF2071 DOMAIN-CONTAINING PROTEIN"/>
    <property type="match status" value="1"/>
</dbReference>
<evidence type="ECO:0008006" key="3">
    <source>
        <dbReference type="Google" id="ProtNLM"/>
    </source>
</evidence>
<keyword evidence="2" id="KW-1185">Reference proteome</keyword>
<dbReference type="Pfam" id="PF09844">
    <property type="entry name" value="DUF2071"/>
    <property type="match status" value="1"/>
</dbReference>
<reference evidence="1 2" key="1">
    <citation type="submission" date="2018-04" db="EMBL/GenBank/DDBJ databases">
        <title>Adhaeribacter sp. HMF7616 genome sequencing and assembly.</title>
        <authorList>
            <person name="Kang H."/>
            <person name="Kang J."/>
            <person name="Cha I."/>
            <person name="Kim H."/>
            <person name="Joh K."/>
        </authorList>
    </citation>
    <scope>NUCLEOTIDE SEQUENCE [LARGE SCALE GENOMIC DNA]</scope>
    <source>
        <strain evidence="1 2">HMF7616</strain>
    </source>
</reference>
<accession>A0A369QFS6</accession>